<keyword evidence="7" id="KW-1185">Reference proteome</keyword>
<keyword evidence="2" id="KW-0805">Transcription regulation</keyword>
<dbReference type="GO" id="GO:0003677">
    <property type="term" value="F:DNA binding"/>
    <property type="evidence" value="ECO:0007669"/>
    <property type="project" value="UniProtKB-KW"/>
</dbReference>
<dbReference type="SUPFAM" id="SSF46785">
    <property type="entry name" value="Winged helix' DNA-binding domain"/>
    <property type="match status" value="1"/>
</dbReference>
<dbReference type="Gene3D" id="1.10.10.10">
    <property type="entry name" value="Winged helix-like DNA-binding domain superfamily/Winged helix DNA-binding domain"/>
    <property type="match status" value="1"/>
</dbReference>
<dbReference type="PROSITE" id="PS50931">
    <property type="entry name" value="HTH_LYSR"/>
    <property type="match status" value="1"/>
</dbReference>
<dbReference type="InterPro" id="IPR036390">
    <property type="entry name" value="WH_DNA-bd_sf"/>
</dbReference>
<evidence type="ECO:0000259" key="5">
    <source>
        <dbReference type="PROSITE" id="PS50931"/>
    </source>
</evidence>
<dbReference type="EMBL" id="AXUN02000233">
    <property type="protein sequence ID" value="ETA79003.1"/>
    <property type="molecule type" value="Genomic_DNA"/>
</dbReference>
<dbReference type="CDD" id="cd05466">
    <property type="entry name" value="PBP2_LTTR_substrate"/>
    <property type="match status" value="1"/>
</dbReference>
<name>V7HZE8_9CLOT</name>
<evidence type="ECO:0000256" key="4">
    <source>
        <dbReference type="ARBA" id="ARBA00023163"/>
    </source>
</evidence>
<evidence type="ECO:0000256" key="2">
    <source>
        <dbReference type="ARBA" id="ARBA00023015"/>
    </source>
</evidence>
<proteinExistence type="inferred from homology"/>
<evidence type="ECO:0000313" key="6">
    <source>
        <dbReference type="EMBL" id="ETA79003.1"/>
    </source>
</evidence>
<evidence type="ECO:0000313" key="7">
    <source>
        <dbReference type="Proteomes" id="UP000017747"/>
    </source>
</evidence>
<sequence>MDIRVLKYFLAVANEGNITKAAEVLHITQPTLSRQLMELEEELGTALFVRGKRQVSLTDSGILFQQRVKEIISLLGKAEREISEENQLVGGVISVGCVESAASMILPEAMSEFSGKYPMVRYELYTANGDDLRDKLDSCAIDIGILVEPVETSKYDFMRLKVTDRWGLLVRSDDRLAAKESIDVSDLIDLPLIVPRRTIVKEEIADWLGTGTGQLNIVASVNLLTNALLLAERKLGYIVTIEGAYQIRPTDGLRFIPFSPEKISGHVVAWRKNRIFTKATRLFVEQLRDLSGEEQSGGMAE</sequence>
<protein>
    <submittedName>
        <fullName evidence="6">Transcriptional regulator</fullName>
    </submittedName>
</protein>
<reference evidence="6 7" key="1">
    <citation type="journal article" date="2014" name="Genome Announc.">
        <title>Genome Sequence of Youngiibacter fragilis, the Type Strain of the Genus Youngiibacter.</title>
        <authorList>
            <person name="Wawrik C.B."/>
            <person name="Callaghan A.V."/>
            <person name="Stamps B.W."/>
            <person name="Wawrik B."/>
        </authorList>
    </citation>
    <scope>NUCLEOTIDE SEQUENCE [LARGE SCALE GENOMIC DNA]</scope>
    <source>
        <strain evidence="6 7">232.1</strain>
    </source>
</reference>
<gene>
    <name evidence="6" type="ORF">T472_0219375</name>
</gene>
<dbReference type="Gene3D" id="3.40.190.290">
    <property type="match status" value="1"/>
</dbReference>
<dbReference type="OrthoDB" id="9803714at2"/>
<dbReference type="SUPFAM" id="SSF53850">
    <property type="entry name" value="Periplasmic binding protein-like II"/>
    <property type="match status" value="1"/>
</dbReference>
<dbReference type="PANTHER" id="PTHR30419:SF8">
    <property type="entry name" value="NITROGEN ASSIMILATION TRANSCRIPTIONAL ACTIVATOR-RELATED"/>
    <property type="match status" value="1"/>
</dbReference>
<dbReference type="Pfam" id="PF03466">
    <property type="entry name" value="LysR_substrate"/>
    <property type="match status" value="1"/>
</dbReference>
<accession>V7HZE8</accession>
<evidence type="ECO:0000256" key="1">
    <source>
        <dbReference type="ARBA" id="ARBA00009437"/>
    </source>
</evidence>
<dbReference type="STRING" id="994573.T472_0219375"/>
<dbReference type="InterPro" id="IPR005119">
    <property type="entry name" value="LysR_subst-bd"/>
</dbReference>
<dbReference type="PRINTS" id="PR00039">
    <property type="entry name" value="HTHLYSR"/>
</dbReference>
<comment type="caution">
    <text evidence="6">The sequence shown here is derived from an EMBL/GenBank/DDBJ whole genome shotgun (WGS) entry which is preliminary data.</text>
</comment>
<dbReference type="Pfam" id="PF00126">
    <property type="entry name" value="HTH_1"/>
    <property type="match status" value="1"/>
</dbReference>
<dbReference type="AlphaFoldDB" id="V7HZE8"/>
<comment type="similarity">
    <text evidence="1">Belongs to the LysR transcriptional regulatory family.</text>
</comment>
<feature type="domain" description="HTH lysR-type" evidence="5">
    <location>
        <begin position="1"/>
        <end position="58"/>
    </location>
</feature>
<keyword evidence="4" id="KW-0804">Transcription</keyword>
<organism evidence="6 7">
    <name type="scientific">Youngiibacter fragilis 232.1</name>
    <dbReference type="NCBI Taxonomy" id="994573"/>
    <lineage>
        <taxon>Bacteria</taxon>
        <taxon>Bacillati</taxon>
        <taxon>Bacillota</taxon>
        <taxon>Clostridia</taxon>
        <taxon>Eubacteriales</taxon>
        <taxon>Clostridiaceae</taxon>
        <taxon>Youngiibacter</taxon>
    </lineage>
</organism>
<dbReference type="GO" id="GO:0005829">
    <property type="term" value="C:cytosol"/>
    <property type="evidence" value="ECO:0007669"/>
    <property type="project" value="TreeGrafter"/>
</dbReference>
<dbReference type="RefSeq" id="WP_023386130.1">
    <property type="nucleotide sequence ID" value="NZ_AXUN02000233.1"/>
</dbReference>
<evidence type="ECO:0000256" key="3">
    <source>
        <dbReference type="ARBA" id="ARBA00023125"/>
    </source>
</evidence>
<dbReference type="PANTHER" id="PTHR30419">
    <property type="entry name" value="HTH-TYPE TRANSCRIPTIONAL REGULATOR YBHD"/>
    <property type="match status" value="1"/>
</dbReference>
<dbReference type="InterPro" id="IPR000847">
    <property type="entry name" value="LysR_HTH_N"/>
</dbReference>
<dbReference type="eggNOG" id="COG0583">
    <property type="taxonomic scope" value="Bacteria"/>
</dbReference>
<dbReference type="Proteomes" id="UP000017747">
    <property type="component" value="Unassembled WGS sequence"/>
</dbReference>
<dbReference type="InterPro" id="IPR036388">
    <property type="entry name" value="WH-like_DNA-bd_sf"/>
</dbReference>
<keyword evidence="3" id="KW-0238">DNA-binding</keyword>
<dbReference type="GO" id="GO:0003700">
    <property type="term" value="F:DNA-binding transcription factor activity"/>
    <property type="evidence" value="ECO:0007669"/>
    <property type="project" value="InterPro"/>
</dbReference>
<dbReference type="PATRIC" id="fig|994573.3.peg.3688"/>
<dbReference type="FunFam" id="1.10.10.10:FF:000001">
    <property type="entry name" value="LysR family transcriptional regulator"/>
    <property type="match status" value="1"/>
</dbReference>
<dbReference type="InterPro" id="IPR050950">
    <property type="entry name" value="HTH-type_LysR_regulators"/>
</dbReference>